<dbReference type="EMBL" id="BAAAFE010000007">
    <property type="protein sequence ID" value="GAA0863757.1"/>
    <property type="molecule type" value="Genomic_DNA"/>
</dbReference>
<dbReference type="InterPro" id="IPR018712">
    <property type="entry name" value="Tle1-like_cat"/>
</dbReference>
<evidence type="ECO:0000313" key="2">
    <source>
        <dbReference type="EMBL" id="GAA0863757.1"/>
    </source>
</evidence>
<dbReference type="SUPFAM" id="SSF53474">
    <property type="entry name" value="alpha/beta-Hydrolases"/>
    <property type="match status" value="1"/>
</dbReference>
<dbReference type="Proteomes" id="UP001500738">
    <property type="component" value="Unassembled WGS sequence"/>
</dbReference>
<keyword evidence="3" id="KW-1185">Reference proteome</keyword>
<gene>
    <name evidence="2" type="ORF">GCM10009115_15520</name>
</gene>
<organism evidence="2 3">
    <name type="scientific">Sphingopyxis soli</name>
    <dbReference type="NCBI Taxonomy" id="592051"/>
    <lineage>
        <taxon>Bacteria</taxon>
        <taxon>Pseudomonadati</taxon>
        <taxon>Pseudomonadota</taxon>
        <taxon>Alphaproteobacteria</taxon>
        <taxon>Sphingomonadales</taxon>
        <taxon>Sphingomonadaceae</taxon>
        <taxon>Sphingopyxis</taxon>
    </lineage>
</organism>
<dbReference type="Pfam" id="PF09994">
    <property type="entry name" value="T6SS_Tle1-like_cat"/>
    <property type="match status" value="1"/>
</dbReference>
<comment type="caution">
    <text evidence="2">The sequence shown here is derived from an EMBL/GenBank/DDBJ whole genome shotgun (WGS) entry which is preliminary data.</text>
</comment>
<evidence type="ECO:0000259" key="1">
    <source>
        <dbReference type="Pfam" id="PF09994"/>
    </source>
</evidence>
<dbReference type="PANTHER" id="PTHR33840">
    <property type="match status" value="1"/>
</dbReference>
<dbReference type="PANTHER" id="PTHR33840:SF2">
    <property type="entry name" value="TLE1 PHOSPHOLIPASE DOMAIN-CONTAINING PROTEIN"/>
    <property type="match status" value="1"/>
</dbReference>
<dbReference type="RefSeq" id="WP_215353413.1">
    <property type="nucleotide sequence ID" value="NZ_BAAAFE010000007.1"/>
</dbReference>
<proteinExistence type="predicted"/>
<reference evidence="2 3" key="1">
    <citation type="journal article" date="2019" name="Int. J. Syst. Evol. Microbiol.">
        <title>The Global Catalogue of Microorganisms (GCM) 10K type strain sequencing project: providing services to taxonomists for standard genome sequencing and annotation.</title>
        <authorList>
            <consortium name="The Broad Institute Genomics Platform"/>
            <consortium name="The Broad Institute Genome Sequencing Center for Infectious Disease"/>
            <person name="Wu L."/>
            <person name="Ma J."/>
        </authorList>
    </citation>
    <scope>NUCLEOTIDE SEQUENCE [LARGE SCALE GENOMIC DNA]</scope>
    <source>
        <strain evidence="2 3">JCM 15910</strain>
    </source>
</reference>
<protein>
    <submittedName>
        <fullName evidence="2">DUF2235 domain-containing protein</fullName>
    </submittedName>
</protein>
<feature type="domain" description="T6SS Phospholipase effector Tle1-like catalytic" evidence="1">
    <location>
        <begin position="7"/>
        <end position="263"/>
    </location>
</feature>
<name>A0ABN1M3K9_9SPHN</name>
<evidence type="ECO:0000313" key="3">
    <source>
        <dbReference type="Proteomes" id="UP001500738"/>
    </source>
</evidence>
<sequence length="365" mass="41176">MEGKRPRNVIVCCDGTSNQPAKHQTNVARLVYALEKDFETQHVYYQPGLGTRASPGFPLPVGNFLARVGGMAFGYGIKDDLRDAYVFIMNHWRPGDQLFLFGFSRGAYTVRILAALLSTYGVPMPGNEALLPYAIKMFWRANGAEGAAFDTVMTLARRFKANLSMAECKPHFVGVWDTVSSVGWIGTPVALPYTGANPDIAHIRHAIALDEKRAFFRTNRFRPHARQDCAEMWFPGDHCDVGGGHAESASGLSKYSLRWMADEAAAKGLGIDKDRLADILGESEGSHFTPASPKAEIHRMPFYWWPAEFLPKKRWDNKTQRTTRRLNLFRRRRPPKNALIHPVAWDIDGYAERHLKDFRRPEAPQ</sequence>
<accession>A0ABN1M3K9</accession>
<dbReference type="InterPro" id="IPR029058">
    <property type="entry name" value="AB_hydrolase_fold"/>
</dbReference>